<proteinExistence type="predicted"/>
<geneLocation type="plasmid" evidence="2">
    <name>pCAUL01</name>
</geneLocation>
<evidence type="ECO:0000313" key="2">
    <source>
        <dbReference type="EMBL" id="ABZ74318.1"/>
    </source>
</evidence>
<organism evidence="2">
    <name type="scientific">Caulobacter sp. (strain K31)</name>
    <dbReference type="NCBI Taxonomy" id="366602"/>
    <lineage>
        <taxon>Bacteria</taxon>
        <taxon>Pseudomonadati</taxon>
        <taxon>Pseudomonadota</taxon>
        <taxon>Alphaproteobacteria</taxon>
        <taxon>Caulobacterales</taxon>
        <taxon>Caulobacteraceae</taxon>
        <taxon>Caulobacter</taxon>
    </lineage>
</organism>
<dbReference type="EMBL" id="CP000928">
    <property type="protein sequence ID" value="ABZ74318.1"/>
    <property type="molecule type" value="Genomic_DNA"/>
</dbReference>
<dbReference type="KEGG" id="cak:Caul_5198"/>
<evidence type="ECO:0000256" key="1">
    <source>
        <dbReference type="SAM" id="MobiDB-lite"/>
    </source>
</evidence>
<dbReference type="AlphaFoldDB" id="B0T9E3"/>
<name>B0T9E3_CAUSK</name>
<sequence>MNRTTRPAGRLSMTERTFQPGEQVLRTGADLPHLGIFSGQVYEVEDFARHHAEGLYVRGVPEGLDPNNFQQLEL</sequence>
<protein>
    <submittedName>
        <fullName evidence="2">Uncharacterized protein</fullName>
    </submittedName>
</protein>
<keyword evidence="2" id="KW-0614">Plasmid</keyword>
<dbReference type="HOGENOM" id="CLU_2895745_0_0_5"/>
<feature type="region of interest" description="Disordered" evidence="1">
    <location>
        <begin position="1"/>
        <end position="21"/>
    </location>
</feature>
<accession>B0T9E3</accession>
<gene>
    <name evidence="2" type="ordered locus">Caul_5198</name>
</gene>
<reference evidence="2" key="1">
    <citation type="submission" date="2008-01" db="EMBL/GenBank/DDBJ databases">
        <title>Complete sequence of plasmid1 pCAUL01 of Caulobacter sp. K31.</title>
        <authorList>
            <consortium name="US DOE Joint Genome Institute"/>
            <person name="Copeland A."/>
            <person name="Lucas S."/>
            <person name="Lapidus A."/>
            <person name="Barry K."/>
            <person name="Glavina del Rio T."/>
            <person name="Dalin E."/>
            <person name="Tice H."/>
            <person name="Pitluck S."/>
            <person name="Bruce D."/>
            <person name="Goodwin L."/>
            <person name="Thompson L.S."/>
            <person name="Brettin T."/>
            <person name="Detter J.C."/>
            <person name="Han C."/>
            <person name="Schmutz J."/>
            <person name="Larimer F."/>
            <person name="Land M."/>
            <person name="Hauser L."/>
            <person name="Kyrpides N."/>
            <person name="Kim E."/>
            <person name="Stephens C."/>
            <person name="Richardson P."/>
        </authorList>
    </citation>
    <scope>NUCLEOTIDE SEQUENCE [LARGE SCALE GENOMIC DNA]</scope>
    <source>
        <strain evidence="2">K31</strain>
        <plasmid evidence="2">pCAUL01</plasmid>
    </source>
</reference>